<evidence type="ECO:0000313" key="3">
    <source>
        <dbReference type="Proteomes" id="UP000318878"/>
    </source>
</evidence>
<feature type="transmembrane region" description="Helical" evidence="1">
    <location>
        <begin position="424"/>
        <end position="442"/>
    </location>
</feature>
<keyword evidence="1" id="KW-0812">Transmembrane</keyword>
<dbReference type="Proteomes" id="UP000318878">
    <property type="component" value="Unassembled WGS sequence"/>
</dbReference>
<feature type="transmembrane region" description="Helical" evidence="1">
    <location>
        <begin position="206"/>
        <end position="239"/>
    </location>
</feature>
<keyword evidence="1" id="KW-0472">Membrane</keyword>
<feature type="transmembrane region" description="Helical" evidence="1">
    <location>
        <begin position="12"/>
        <end position="30"/>
    </location>
</feature>
<evidence type="ECO:0000313" key="2">
    <source>
        <dbReference type="EMBL" id="TWT29839.1"/>
    </source>
</evidence>
<keyword evidence="3" id="KW-1185">Reference proteome</keyword>
<organism evidence="2 3">
    <name type="scientific">Blastopirellula retiformator</name>
    <dbReference type="NCBI Taxonomy" id="2527970"/>
    <lineage>
        <taxon>Bacteria</taxon>
        <taxon>Pseudomonadati</taxon>
        <taxon>Planctomycetota</taxon>
        <taxon>Planctomycetia</taxon>
        <taxon>Pirellulales</taxon>
        <taxon>Pirellulaceae</taxon>
        <taxon>Blastopirellula</taxon>
    </lineage>
</organism>
<accession>A0A5C5UVH7</accession>
<dbReference type="OrthoDB" id="251120at2"/>
<dbReference type="EMBL" id="SJPF01000006">
    <property type="protein sequence ID" value="TWT29839.1"/>
    <property type="molecule type" value="Genomic_DNA"/>
</dbReference>
<sequence length="521" mass="58269">MTDDANRQLRLAIYVLLIAVSVGTIIGRIGQMSANHGKHPFMSANDRSRWATVRSLVDYGTFAIDDVIADRRWDSIDKVYHVGADGKRHYYSSKPPLMAVMLAGEYWVIKNGMGLSLGSYPFYVARIMLVITNVGLLLVMFASLIAMLERYGRSDWGRLFIFTTAAFGTFLTTFAITINNHLVAAVATMVAIDLGTRIWIDGKRDAWLFFGAGFAAAFAAANDLPALSLLGLLGLALLIKAPAKTLVAGVPGALLVAIASFGTTYWAHGSWKPPYAHRSDGPAIATLDVDAAAAELDQGEVPEPVRAKFAALDVQLSETPELQVREAGDRWVLDDPIVDRRWALQKVDNVIEVRTWDRWYDYADTYWRDGVKKGVDLGEQSRLTYLFHMLVGHHGVFSLTPIWILSVVGGVMLLRGDDRQWRDVTIMIATLTIVCVLFYTFRPLKDRNYGGVCSGFRWLFWLIPLWLVTLQPAADWCAKRRWACWLAALLLLISAASAAYPALNPWSHPWIYRYQEYLGWL</sequence>
<protein>
    <recommendedName>
        <fullName evidence="4">Glycosyltransferase RgtA/B/C/D-like domain-containing protein</fullName>
    </recommendedName>
</protein>
<feature type="transmembrane region" description="Helical" evidence="1">
    <location>
        <begin position="385"/>
        <end position="412"/>
    </location>
</feature>
<name>A0A5C5UVH7_9BACT</name>
<feature type="transmembrane region" description="Helical" evidence="1">
    <location>
        <begin position="123"/>
        <end position="147"/>
    </location>
</feature>
<feature type="transmembrane region" description="Helical" evidence="1">
    <location>
        <begin position="246"/>
        <end position="267"/>
    </location>
</feature>
<keyword evidence="1" id="KW-1133">Transmembrane helix</keyword>
<dbReference type="AlphaFoldDB" id="A0A5C5UVH7"/>
<evidence type="ECO:0000256" key="1">
    <source>
        <dbReference type="SAM" id="Phobius"/>
    </source>
</evidence>
<dbReference type="RefSeq" id="WP_146435898.1">
    <property type="nucleotide sequence ID" value="NZ_SJPF01000006.1"/>
</dbReference>
<evidence type="ECO:0008006" key="4">
    <source>
        <dbReference type="Google" id="ProtNLM"/>
    </source>
</evidence>
<comment type="caution">
    <text evidence="2">The sequence shown here is derived from an EMBL/GenBank/DDBJ whole genome shotgun (WGS) entry which is preliminary data.</text>
</comment>
<gene>
    <name evidence="2" type="ORF">Enr8_44950</name>
</gene>
<feature type="transmembrane region" description="Helical" evidence="1">
    <location>
        <begin position="448"/>
        <end position="470"/>
    </location>
</feature>
<feature type="transmembrane region" description="Helical" evidence="1">
    <location>
        <begin position="159"/>
        <end position="177"/>
    </location>
</feature>
<reference evidence="2 3" key="1">
    <citation type="submission" date="2019-02" db="EMBL/GenBank/DDBJ databases">
        <title>Deep-cultivation of Planctomycetes and their phenomic and genomic characterization uncovers novel biology.</title>
        <authorList>
            <person name="Wiegand S."/>
            <person name="Jogler M."/>
            <person name="Boedeker C."/>
            <person name="Pinto D."/>
            <person name="Vollmers J."/>
            <person name="Rivas-Marin E."/>
            <person name="Kohn T."/>
            <person name="Peeters S.H."/>
            <person name="Heuer A."/>
            <person name="Rast P."/>
            <person name="Oberbeckmann S."/>
            <person name="Bunk B."/>
            <person name="Jeske O."/>
            <person name="Meyerdierks A."/>
            <person name="Storesund J.E."/>
            <person name="Kallscheuer N."/>
            <person name="Luecker S."/>
            <person name="Lage O.M."/>
            <person name="Pohl T."/>
            <person name="Merkel B.J."/>
            <person name="Hornburger P."/>
            <person name="Mueller R.-W."/>
            <person name="Bruemmer F."/>
            <person name="Labrenz M."/>
            <person name="Spormann A.M."/>
            <person name="Op Den Camp H."/>
            <person name="Overmann J."/>
            <person name="Amann R."/>
            <person name="Jetten M.S.M."/>
            <person name="Mascher T."/>
            <person name="Medema M.H."/>
            <person name="Devos D.P."/>
            <person name="Kaster A.-K."/>
            <person name="Ovreas L."/>
            <person name="Rohde M."/>
            <person name="Galperin M.Y."/>
            <person name="Jogler C."/>
        </authorList>
    </citation>
    <scope>NUCLEOTIDE SEQUENCE [LARGE SCALE GENOMIC DNA]</scope>
    <source>
        <strain evidence="2 3">Enr8</strain>
    </source>
</reference>
<feature type="transmembrane region" description="Helical" evidence="1">
    <location>
        <begin position="482"/>
        <end position="503"/>
    </location>
</feature>
<proteinExistence type="predicted"/>